<evidence type="ECO:0000313" key="2">
    <source>
        <dbReference type="Proteomes" id="UP000634530"/>
    </source>
</evidence>
<dbReference type="InterPro" id="IPR036291">
    <property type="entry name" value="NAD(P)-bd_dom_sf"/>
</dbReference>
<keyword evidence="2" id="KW-1185">Reference proteome</keyword>
<dbReference type="SUPFAM" id="SSF51735">
    <property type="entry name" value="NAD(P)-binding Rossmann-fold domains"/>
    <property type="match status" value="1"/>
</dbReference>
<dbReference type="Gene3D" id="3.40.50.720">
    <property type="entry name" value="NAD(P)-binding Rossmann-like Domain"/>
    <property type="match status" value="1"/>
</dbReference>
<dbReference type="AlphaFoldDB" id="A0A9E6PGY6"/>
<dbReference type="PANTHER" id="PTHR13812">
    <property type="entry name" value="KETIMINE REDUCTASE MU-CRYSTALLIN"/>
    <property type="match status" value="1"/>
</dbReference>
<dbReference type="GO" id="GO:0005737">
    <property type="term" value="C:cytoplasm"/>
    <property type="evidence" value="ECO:0007669"/>
    <property type="project" value="TreeGrafter"/>
</dbReference>
<protein>
    <submittedName>
        <fullName evidence="1">Ornithine cyclodeaminase family protein</fullName>
    </submittedName>
</protein>
<dbReference type="RefSeq" id="WP_186675882.1">
    <property type="nucleotide sequence ID" value="NZ_CP077093.1"/>
</dbReference>
<reference evidence="1 2" key="2">
    <citation type="journal article" date="2021" name="Microorganisms">
        <title>The Ever-Expanding Pseudomonas Genus: Description of 43 New Species and Partition of the Pseudomonas putida Group.</title>
        <authorList>
            <person name="Girard L."/>
            <person name="Lood C."/>
            <person name="Hofte M."/>
            <person name="Vandamme P."/>
            <person name="Rokni-Zadeh H."/>
            <person name="van Noort V."/>
            <person name="Lavigne R."/>
            <person name="De Mot R."/>
        </authorList>
    </citation>
    <scope>NUCLEOTIDE SEQUENCE [LARGE SCALE GENOMIC DNA]</scope>
    <source>
        <strain evidence="1 2">RW8P3</strain>
    </source>
</reference>
<organism evidence="1 2">
    <name type="scientific">Pseudomonas vanderleydeniana</name>
    <dbReference type="NCBI Taxonomy" id="2745495"/>
    <lineage>
        <taxon>Bacteria</taxon>
        <taxon>Pseudomonadati</taxon>
        <taxon>Pseudomonadota</taxon>
        <taxon>Gammaproteobacteria</taxon>
        <taxon>Pseudomonadales</taxon>
        <taxon>Pseudomonadaceae</taxon>
        <taxon>Pseudomonas</taxon>
    </lineage>
</organism>
<dbReference type="InterPro" id="IPR003462">
    <property type="entry name" value="ODC_Mu_crystall"/>
</dbReference>
<dbReference type="Proteomes" id="UP000634530">
    <property type="component" value="Chromosome"/>
</dbReference>
<name>A0A9E6PGY6_9PSED</name>
<sequence length="324" mass="35284">MRNTSISPLILDDERVRTLSQHLDVRQAMHNLFRALATGRAIQPEQQQVGLANNADFINYLGALNDEYVYGVKTSPYIPTADRPIVTAWTLLMSLRTGQPLLLTDATYLTALRTAATTAVAVEHLAPASAKHLVIIGSGRLAVEHLRATLDLRAWERISIHSPNLGSMPPEHRQAICNLSATVELHEDKSAALKEADVVMLCTSSANPVLKLEQLDRPALITSISTNAYRAHEIAPLVLSEMDVYCDYRQTTPAIAGEMVLAAQQYAWSTSAIVGDLPELEAGTAPLPDYHRPAFFRSMGLGLEDVAIALALYRAALSSPPEST</sequence>
<reference evidence="1 2" key="1">
    <citation type="journal article" date="2020" name="Microorganisms">
        <title>Reliable Identification of Environmental Pseudomonas Isolates Using the rpoD Gene.</title>
        <authorList>
            <consortium name="The Broad Institute Genome Sequencing Platform"/>
            <person name="Girard L."/>
            <person name="Lood C."/>
            <person name="Rokni-Zadeh H."/>
            <person name="van Noort V."/>
            <person name="Lavigne R."/>
            <person name="De Mot R."/>
        </authorList>
    </citation>
    <scope>NUCLEOTIDE SEQUENCE [LARGE SCALE GENOMIC DNA]</scope>
    <source>
        <strain evidence="1 2">RW8P3</strain>
    </source>
</reference>
<dbReference type="Gene3D" id="3.30.1780.10">
    <property type="entry name" value="ornithine cyclodeaminase, domain 1"/>
    <property type="match status" value="1"/>
</dbReference>
<dbReference type="InterPro" id="IPR023401">
    <property type="entry name" value="ODC_N"/>
</dbReference>
<evidence type="ECO:0000313" key="1">
    <source>
        <dbReference type="EMBL" id="QXI26376.1"/>
    </source>
</evidence>
<dbReference type="KEGG" id="pvw:HU752_020810"/>
<dbReference type="PANTHER" id="PTHR13812:SF19">
    <property type="entry name" value="KETIMINE REDUCTASE MU-CRYSTALLIN"/>
    <property type="match status" value="1"/>
</dbReference>
<dbReference type="PIRSF" id="PIRSF001439">
    <property type="entry name" value="CryM"/>
    <property type="match status" value="1"/>
</dbReference>
<dbReference type="EMBL" id="CP077093">
    <property type="protein sequence ID" value="QXI26376.1"/>
    <property type="molecule type" value="Genomic_DNA"/>
</dbReference>
<accession>A0A9E6PGY6</accession>
<proteinExistence type="predicted"/>
<dbReference type="Pfam" id="PF02423">
    <property type="entry name" value="OCD_Mu_crystall"/>
    <property type="match status" value="1"/>
</dbReference>
<gene>
    <name evidence="1" type="ORF">HU752_020810</name>
</gene>